<dbReference type="Gene3D" id="2.60.120.200">
    <property type="match status" value="1"/>
</dbReference>
<feature type="domain" description="MAM" evidence="1">
    <location>
        <begin position="1"/>
        <end position="150"/>
    </location>
</feature>
<reference evidence="2 3" key="1">
    <citation type="submission" date="2013-11" db="EMBL/GenBank/DDBJ databases">
        <title>Genome sequencing of Stegodyphus mimosarum.</title>
        <authorList>
            <person name="Bechsgaard J."/>
        </authorList>
    </citation>
    <scope>NUCLEOTIDE SEQUENCE [LARGE SCALE GENOMIC DNA]</scope>
</reference>
<gene>
    <name evidence="2" type="ORF">X975_11836</name>
</gene>
<dbReference type="SUPFAM" id="SSF49899">
    <property type="entry name" value="Concanavalin A-like lectins/glucanases"/>
    <property type="match status" value="1"/>
</dbReference>
<evidence type="ECO:0000259" key="1">
    <source>
        <dbReference type="PROSITE" id="PS50060"/>
    </source>
</evidence>
<dbReference type="STRING" id="407821.A0A087T466"/>
<dbReference type="EMBL" id="KK113338">
    <property type="protein sequence ID" value="KFM59905.1"/>
    <property type="molecule type" value="Genomic_DNA"/>
</dbReference>
<evidence type="ECO:0000313" key="3">
    <source>
        <dbReference type="Proteomes" id="UP000054359"/>
    </source>
</evidence>
<dbReference type="InterPro" id="IPR000998">
    <property type="entry name" value="MAM_dom"/>
</dbReference>
<dbReference type="Pfam" id="PF00629">
    <property type="entry name" value="MAM"/>
    <property type="match status" value="1"/>
</dbReference>
<dbReference type="OrthoDB" id="409956at2759"/>
<accession>A0A087T466</accession>
<organism evidence="2 3">
    <name type="scientific">Stegodyphus mimosarum</name>
    <name type="common">African social velvet spider</name>
    <dbReference type="NCBI Taxonomy" id="407821"/>
    <lineage>
        <taxon>Eukaryota</taxon>
        <taxon>Metazoa</taxon>
        <taxon>Ecdysozoa</taxon>
        <taxon>Arthropoda</taxon>
        <taxon>Chelicerata</taxon>
        <taxon>Arachnida</taxon>
        <taxon>Araneae</taxon>
        <taxon>Araneomorphae</taxon>
        <taxon>Entelegynae</taxon>
        <taxon>Eresoidea</taxon>
        <taxon>Eresidae</taxon>
        <taxon>Stegodyphus</taxon>
    </lineage>
</organism>
<dbReference type="AlphaFoldDB" id="A0A087T466"/>
<dbReference type="Proteomes" id="UP000054359">
    <property type="component" value="Unassembled WGS sequence"/>
</dbReference>
<proteinExistence type="predicted"/>
<dbReference type="PROSITE" id="PS50060">
    <property type="entry name" value="MAM_2"/>
    <property type="match status" value="1"/>
</dbReference>
<keyword evidence="3" id="KW-1185">Reference proteome</keyword>
<dbReference type="InterPro" id="IPR051560">
    <property type="entry name" value="MAM_domain-containing"/>
</dbReference>
<feature type="non-terminal residue" evidence="2">
    <location>
        <position position="157"/>
    </location>
</feature>
<dbReference type="InterPro" id="IPR013320">
    <property type="entry name" value="ConA-like_dom_sf"/>
</dbReference>
<protein>
    <submittedName>
        <fullName evidence="2">MAM domain-containing glycosylphosphatidylinositol anchor protein 1</fullName>
    </submittedName>
</protein>
<evidence type="ECO:0000313" key="2">
    <source>
        <dbReference type="EMBL" id="KFM59905.1"/>
    </source>
</evidence>
<dbReference type="GO" id="GO:0016020">
    <property type="term" value="C:membrane"/>
    <property type="evidence" value="ECO:0007669"/>
    <property type="project" value="InterPro"/>
</dbReference>
<dbReference type="SMART" id="SM00137">
    <property type="entry name" value="MAM"/>
    <property type="match status" value="1"/>
</dbReference>
<sequence length="157" mass="17606">MFIWDLGCGEGAFWMGGPPTDNNGSEKGGYAFMDLSRMSSDESGLIQRAWLPTFLLNATSPKGKCLHFSYSMQGLSVGGLRVLINATDVTYTVWETRDPTEGEWHSGKVSFTCETPFRLVMEAFPREKYLKRRGYVAVDDIFLMDGFCPGDCTFEHD</sequence>
<dbReference type="CDD" id="cd06263">
    <property type="entry name" value="MAM"/>
    <property type="match status" value="1"/>
</dbReference>
<dbReference type="PANTHER" id="PTHR23282:SF101">
    <property type="entry name" value="MAM DOMAIN-CONTAINING PROTEIN"/>
    <property type="match status" value="1"/>
</dbReference>
<dbReference type="PANTHER" id="PTHR23282">
    <property type="entry name" value="APICAL ENDOSOMAL GLYCOPROTEIN PRECURSOR"/>
    <property type="match status" value="1"/>
</dbReference>
<name>A0A087T466_STEMI</name>